<feature type="chain" id="PRO_5045908158" evidence="2">
    <location>
        <begin position="22"/>
        <end position="211"/>
    </location>
</feature>
<reference evidence="3 4" key="1">
    <citation type="journal article" date="2019" name="Int. J. Syst. Evol. Microbiol.">
        <title>The Global Catalogue of Microorganisms (GCM) 10K type strain sequencing project: providing services to taxonomists for standard genome sequencing and annotation.</title>
        <authorList>
            <consortium name="The Broad Institute Genomics Platform"/>
            <consortium name="The Broad Institute Genome Sequencing Center for Infectious Disease"/>
            <person name="Wu L."/>
            <person name="Ma J."/>
        </authorList>
    </citation>
    <scope>NUCLEOTIDE SEQUENCE [LARGE SCALE GENOMIC DNA]</scope>
    <source>
        <strain evidence="3 4">JCM 14307</strain>
    </source>
</reference>
<feature type="region of interest" description="Disordered" evidence="1">
    <location>
        <begin position="30"/>
        <end position="61"/>
    </location>
</feature>
<feature type="signal peptide" evidence="2">
    <location>
        <begin position="1"/>
        <end position="21"/>
    </location>
</feature>
<feature type="compositionally biased region" description="Polar residues" evidence="1">
    <location>
        <begin position="47"/>
        <end position="56"/>
    </location>
</feature>
<sequence length="211" mass="22193">MNTHSKIAAALGALALSAALVGCGSDATPAAADHDHATHQHNDRSLYQHTDGTEANTDTDDNLAGADLKQLATASDLVVRGKITKAKKDVLLAKGDPTAKYTVFTTQVTDHVRGVQAKEVDFALLTEISGSPIVVEQRQTPRVGSDVILVLTKIAPEFNHDGYVLTNQSGLLVVNKNGTVASGLEDSSPVSKQTESLRTAEQVLTELRSAG</sequence>
<accession>A0ABN2IXU6</accession>
<evidence type="ECO:0000256" key="2">
    <source>
        <dbReference type="SAM" id="SignalP"/>
    </source>
</evidence>
<feature type="compositionally biased region" description="Basic and acidic residues" evidence="1">
    <location>
        <begin position="32"/>
        <end position="46"/>
    </location>
</feature>
<evidence type="ECO:0000313" key="4">
    <source>
        <dbReference type="Proteomes" id="UP001500280"/>
    </source>
</evidence>
<dbReference type="EMBL" id="BAAANF010000025">
    <property type="protein sequence ID" value="GAA1713916.1"/>
    <property type="molecule type" value="Genomic_DNA"/>
</dbReference>
<name>A0ABN2IXU6_9ACTN</name>
<comment type="caution">
    <text evidence="3">The sequence shown here is derived from an EMBL/GenBank/DDBJ whole genome shotgun (WGS) entry which is preliminary data.</text>
</comment>
<dbReference type="PROSITE" id="PS51257">
    <property type="entry name" value="PROKAR_LIPOPROTEIN"/>
    <property type="match status" value="1"/>
</dbReference>
<keyword evidence="4" id="KW-1185">Reference proteome</keyword>
<evidence type="ECO:0000313" key="3">
    <source>
        <dbReference type="EMBL" id="GAA1713916.1"/>
    </source>
</evidence>
<protein>
    <submittedName>
        <fullName evidence="3">Uncharacterized protein</fullName>
    </submittedName>
</protein>
<evidence type="ECO:0000256" key="1">
    <source>
        <dbReference type="SAM" id="MobiDB-lite"/>
    </source>
</evidence>
<organism evidence="3 4">
    <name type="scientific">Kribbella yunnanensis</name>
    <dbReference type="NCBI Taxonomy" id="190194"/>
    <lineage>
        <taxon>Bacteria</taxon>
        <taxon>Bacillati</taxon>
        <taxon>Actinomycetota</taxon>
        <taxon>Actinomycetes</taxon>
        <taxon>Propionibacteriales</taxon>
        <taxon>Kribbellaceae</taxon>
        <taxon>Kribbella</taxon>
    </lineage>
</organism>
<dbReference type="Proteomes" id="UP001500280">
    <property type="component" value="Unassembled WGS sequence"/>
</dbReference>
<dbReference type="RefSeq" id="WP_344162756.1">
    <property type="nucleotide sequence ID" value="NZ_BAAANF010000025.1"/>
</dbReference>
<proteinExistence type="predicted"/>
<gene>
    <name evidence="3" type="ORF">GCM10009745_72610</name>
</gene>
<keyword evidence="2" id="KW-0732">Signal</keyword>